<dbReference type="AlphaFoldDB" id="A0A2R3IRC3"/>
<feature type="domain" description="N-acetyltransferase" evidence="1">
    <location>
        <begin position="1"/>
        <end position="144"/>
    </location>
</feature>
<gene>
    <name evidence="2" type="ORF">CSB93_4414</name>
</gene>
<keyword evidence="3" id="KW-1185">Reference proteome</keyword>
<dbReference type="EMBL" id="CP027169">
    <property type="protein sequence ID" value="AVK04187.1"/>
    <property type="molecule type" value="Genomic_DNA"/>
</dbReference>
<reference evidence="2 3" key="1">
    <citation type="submission" date="2018-02" db="EMBL/GenBank/DDBJ databases">
        <title>FDA/CDC Antimicrobial Resistant Isolate Bank Genome Sequencing.</title>
        <authorList>
            <person name="Benahmed F.H."/>
            <person name="Lutgring J.D."/>
            <person name="Yoo B."/>
            <person name="Machado M."/>
            <person name="Brown A."/>
            <person name="McAllister G."/>
            <person name="Perry A."/>
            <person name="Halpin A.L."/>
            <person name="Vavikolanu K."/>
            <person name="Ott S."/>
            <person name="Zhao X."/>
            <person name="Tallon L.J."/>
            <person name="Sadzewicz L."/>
            <person name="Aluvathingal J."/>
            <person name="Nadendla S."/>
            <person name="Voskania-kordi A."/>
            <person name="Simonyan V."/>
            <person name="Patel J."/>
            <person name="Shawar R.M."/>
        </authorList>
    </citation>
    <scope>NUCLEOTIDE SEQUENCE [LARGE SCALE GENOMIC DNA]</scope>
    <source>
        <strain evidence="2 3">AR_0356</strain>
    </source>
</reference>
<dbReference type="Proteomes" id="UP000238390">
    <property type="component" value="Chromosome"/>
</dbReference>
<evidence type="ECO:0000313" key="2">
    <source>
        <dbReference type="EMBL" id="AVK04187.1"/>
    </source>
</evidence>
<dbReference type="PROSITE" id="PS51186">
    <property type="entry name" value="GNAT"/>
    <property type="match status" value="1"/>
</dbReference>
<dbReference type="SUPFAM" id="SSF55729">
    <property type="entry name" value="Acyl-CoA N-acyltransferases (Nat)"/>
    <property type="match status" value="1"/>
</dbReference>
<organism evidence="2 3">
    <name type="scientific">Pseudomonas paraeruginosa</name>
    <dbReference type="NCBI Taxonomy" id="2994495"/>
    <lineage>
        <taxon>Bacteria</taxon>
        <taxon>Pseudomonadati</taxon>
        <taxon>Pseudomonadota</taxon>
        <taxon>Gammaproteobacteria</taxon>
        <taxon>Pseudomonadales</taxon>
        <taxon>Pseudomonadaceae</taxon>
        <taxon>Pseudomonas</taxon>
    </lineage>
</organism>
<protein>
    <submittedName>
        <fullName evidence="2">Acetyltransferase domain protein</fullName>
    </submittedName>
</protein>
<name>A0A2R3IRC3_9PSED</name>
<dbReference type="RefSeq" id="WP_105446866.1">
    <property type="nucleotide sequence ID" value="NZ_CP027169.1"/>
</dbReference>
<sequence length="170" mass="19210">MIRARDCEILQWRSFDDEAAFFASMGRFFASAQVRRECGGYPLSDGPYHRWFVLRRLGDPRVLGFISLEQRADSVRLRDAYLRAEARGLGLFRILRERVLEHVDQLGLACTVRAPQASARLLEPHGFILHSSRGSWVTLTRKANATDNHSGGVRRSAVPRTGRLAACRAD</sequence>
<evidence type="ECO:0000313" key="3">
    <source>
        <dbReference type="Proteomes" id="UP000238390"/>
    </source>
</evidence>
<dbReference type="Gene3D" id="3.40.630.30">
    <property type="match status" value="1"/>
</dbReference>
<accession>A0A2R3IRC3</accession>
<dbReference type="InterPro" id="IPR000182">
    <property type="entry name" value="GNAT_dom"/>
</dbReference>
<dbReference type="InterPro" id="IPR016181">
    <property type="entry name" value="Acyl_CoA_acyltransferase"/>
</dbReference>
<proteinExistence type="predicted"/>
<evidence type="ECO:0000259" key="1">
    <source>
        <dbReference type="PROSITE" id="PS51186"/>
    </source>
</evidence>
<dbReference type="GO" id="GO:0016747">
    <property type="term" value="F:acyltransferase activity, transferring groups other than amino-acyl groups"/>
    <property type="evidence" value="ECO:0007669"/>
    <property type="project" value="InterPro"/>
</dbReference>